<keyword evidence="14" id="KW-1185">Reference proteome</keyword>
<dbReference type="Pfam" id="PF05425">
    <property type="entry name" value="CopD"/>
    <property type="match status" value="1"/>
</dbReference>
<feature type="chain" id="PRO_5011737599" evidence="10">
    <location>
        <begin position="28"/>
        <end position="529"/>
    </location>
</feature>
<accession>A0A1H7QKG7</accession>
<dbReference type="GO" id="GO:0005886">
    <property type="term" value="C:plasma membrane"/>
    <property type="evidence" value="ECO:0007669"/>
    <property type="project" value="UniProtKB-SubCell"/>
</dbReference>
<feature type="signal peptide" evidence="10">
    <location>
        <begin position="1"/>
        <end position="27"/>
    </location>
</feature>
<dbReference type="AlphaFoldDB" id="A0A1H7QKG7"/>
<evidence type="ECO:0000256" key="5">
    <source>
        <dbReference type="ARBA" id="ARBA00022729"/>
    </source>
</evidence>
<dbReference type="PANTHER" id="PTHR34820:SF4">
    <property type="entry name" value="INNER MEMBRANE PROTEIN YEBZ"/>
    <property type="match status" value="1"/>
</dbReference>
<dbReference type="GO" id="GO:0042597">
    <property type="term" value="C:periplasmic space"/>
    <property type="evidence" value="ECO:0007669"/>
    <property type="project" value="InterPro"/>
</dbReference>
<feature type="transmembrane region" description="Helical" evidence="9">
    <location>
        <begin position="176"/>
        <end position="196"/>
    </location>
</feature>
<keyword evidence="3 9" id="KW-0812">Transmembrane</keyword>
<sequence length="529" mass="54496">MTRQLRLFLILLGLALASLATTGQALAHAALTKTVPADGAVIASAPSAFSLSFSEPVSPLVLRLIGPDGTSRPLTHFTLTDRTLAIAAPSALANGTHVLSWRVVSEDGHPVGGSVLFSVGAPSGAPDLAASQTEPTVRVVLWLGKLGLLLGLALGIGGVAFMAWVAPLPVAARRPIAGFLLLGLLSLPVAFAAQGLDSLALPLSGVLQLAVWKAAAASSFGRTALIAILALLVALLALFVPSRSGRLLAALAWLGLGAALAASGHASAAEPQLLTRPAVFLHAIGMAGWAGALLPLAFALRQADGAQALQRFSQRIPALLLVILLSGGALAIVQVERPQALLTTPYGLVLTGKLVLVAALIGLGAFNRYRLTETVVSGLAGARALLTQIIAAEIVIIVAILAVVALWRFTPPPRALAAAAAQPASVHIHTDKAMADISVTPGRTGPVTITVSLLDGAFGPLAAKELRLALSRPEAGIEPIERQAIKQADGSWQIGDLTLPVAGRWTVELEILVSDFEMTRLKETLDIRP</sequence>
<dbReference type="OrthoDB" id="8374223at2"/>
<feature type="transmembrane region" description="Helical" evidence="9">
    <location>
        <begin position="386"/>
        <end position="407"/>
    </location>
</feature>
<gene>
    <name evidence="13" type="ORF">SAMN04515666_10411</name>
</gene>
<evidence type="ECO:0000313" key="13">
    <source>
        <dbReference type="EMBL" id="SEL47757.1"/>
    </source>
</evidence>
<feature type="transmembrane region" description="Helical" evidence="9">
    <location>
        <begin position="247"/>
        <end position="267"/>
    </location>
</feature>
<keyword evidence="2" id="KW-1003">Cell membrane</keyword>
<dbReference type="InterPro" id="IPR014755">
    <property type="entry name" value="Cu-Rt/internalin_Ig-like"/>
</dbReference>
<dbReference type="InterPro" id="IPR032694">
    <property type="entry name" value="CopC/D"/>
</dbReference>
<evidence type="ECO:0000256" key="10">
    <source>
        <dbReference type="SAM" id="SignalP"/>
    </source>
</evidence>
<dbReference type="Proteomes" id="UP000199664">
    <property type="component" value="Unassembled WGS sequence"/>
</dbReference>
<reference evidence="14" key="1">
    <citation type="submission" date="2016-10" db="EMBL/GenBank/DDBJ databases">
        <authorList>
            <person name="Varghese N."/>
            <person name="Submissions S."/>
        </authorList>
    </citation>
    <scope>NUCLEOTIDE SEQUENCE [LARGE SCALE GENOMIC DNA]</scope>
    <source>
        <strain evidence="14">LMG 26383,CCUG 61248,R- 45681</strain>
    </source>
</reference>
<comment type="subcellular location">
    <subcellularLocation>
        <location evidence="1">Cell membrane</location>
        <topology evidence="1">Multi-pass membrane protein</topology>
    </subcellularLocation>
</comment>
<evidence type="ECO:0000256" key="1">
    <source>
        <dbReference type="ARBA" id="ARBA00004651"/>
    </source>
</evidence>
<feature type="transmembrane region" description="Helical" evidence="9">
    <location>
        <begin position="312"/>
        <end position="333"/>
    </location>
</feature>
<dbReference type="GO" id="GO:0006825">
    <property type="term" value="P:copper ion transport"/>
    <property type="evidence" value="ECO:0007669"/>
    <property type="project" value="InterPro"/>
</dbReference>
<feature type="transmembrane region" description="Helical" evidence="9">
    <location>
        <begin position="279"/>
        <end position="300"/>
    </location>
</feature>
<feature type="transmembrane region" description="Helical" evidence="9">
    <location>
        <begin position="139"/>
        <end position="164"/>
    </location>
</feature>
<dbReference type="GO" id="GO:0005507">
    <property type="term" value="F:copper ion binding"/>
    <property type="evidence" value="ECO:0007669"/>
    <property type="project" value="InterPro"/>
</dbReference>
<keyword evidence="8 9" id="KW-0472">Membrane</keyword>
<evidence type="ECO:0000313" key="14">
    <source>
        <dbReference type="Proteomes" id="UP000199664"/>
    </source>
</evidence>
<evidence type="ECO:0000256" key="3">
    <source>
        <dbReference type="ARBA" id="ARBA00022692"/>
    </source>
</evidence>
<keyword evidence="6 9" id="KW-1133">Transmembrane helix</keyword>
<evidence type="ECO:0000256" key="8">
    <source>
        <dbReference type="ARBA" id="ARBA00023136"/>
    </source>
</evidence>
<feature type="transmembrane region" description="Helical" evidence="9">
    <location>
        <begin position="216"/>
        <end position="240"/>
    </location>
</feature>
<evidence type="ECO:0000256" key="2">
    <source>
        <dbReference type="ARBA" id="ARBA00022475"/>
    </source>
</evidence>
<dbReference type="PANTHER" id="PTHR34820">
    <property type="entry name" value="INNER MEMBRANE PROTEIN YEBZ"/>
    <property type="match status" value="1"/>
</dbReference>
<evidence type="ECO:0000256" key="4">
    <source>
        <dbReference type="ARBA" id="ARBA00022723"/>
    </source>
</evidence>
<dbReference type="InterPro" id="IPR007348">
    <property type="entry name" value="CopC_dom"/>
</dbReference>
<evidence type="ECO:0000256" key="7">
    <source>
        <dbReference type="ARBA" id="ARBA00023008"/>
    </source>
</evidence>
<dbReference type="InterPro" id="IPR008457">
    <property type="entry name" value="Cu-R_CopD_dom"/>
</dbReference>
<dbReference type="Pfam" id="PF04234">
    <property type="entry name" value="CopC"/>
    <property type="match status" value="1"/>
</dbReference>
<dbReference type="RefSeq" id="WP_091834473.1">
    <property type="nucleotide sequence ID" value="NZ_FOAN01000004.1"/>
</dbReference>
<feature type="domain" description="Copper resistance protein D" evidence="12">
    <location>
        <begin position="306"/>
        <end position="407"/>
    </location>
</feature>
<keyword evidence="4" id="KW-0479">Metal-binding</keyword>
<dbReference type="SUPFAM" id="SSF81296">
    <property type="entry name" value="E set domains"/>
    <property type="match status" value="1"/>
</dbReference>
<feature type="domain" description="CopC" evidence="11">
    <location>
        <begin position="28"/>
        <end position="119"/>
    </location>
</feature>
<protein>
    <submittedName>
        <fullName evidence="13">Copper transport protein</fullName>
    </submittedName>
</protein>
<dbReference type="EMBL" id="FOAN01000004">
    <property type="protein sequence ID" value="SEL47757.1"/>
    <property type="molecule type" value="Genomic_DNA"/>
</dbReference>
<organism evidence="13 14">
    <name type="scientific">Bosea lupini</name>
    <dbReference type="NCBI Taxonomy" id="1036779"/>
    <lineage>
        <taxon>Bacteria</taxon>
        <taxon>Pseudomonadati</taxon>
        <taxon>Pseudomonadota</taxon>
        <taxon>Alphaproteobacteria</taxon>
        <taxon>Hyphomicrobiales</taxon>
        <taxon>Boseaceae</taxon>
        <taxon>Bosea</taxon>
    </lineage>
</organism>
<evidence type="ECO:0000259" key="11">
    <source>
        <dbReference type="Pfam" id="PF04234"/>
    </source>
</evidence>
<evidence type="ECO:0000259" key="12">
    <source>
        <dbReference type="Pfam" id="PF05425"/>
    </source>
</evidence>
<dbReference type="GO" id="GO:0046688">
    <property type="term" value="P:response to copper ion"/>
    <property type="evidence" value="ECO:0007669"/>
    <property type="project" value="InterPro"/>
</dbReference>
<dbReference type="InterPro" id="IPR014756">
    <property type="entry name" value="Ig_E-set"/>
</dbReference>
<proteinExistence type="predicted"/>
<keyword evidence="7" id="KW-0186">Copper</keyword>
<evidence type="ECO:0000256" key="6">
    <source>
        <dbReference type="ARBA" id="ARBA00022989"/>
    </source>
</evidence>
<keyword evidence="5 10" id="KW-0732">Signal</keyword>
<name>A0A1H7QKG7_9HYPH</name>
<evidence type="ECO:0000256" key="9">
    <source>
        <dbReference type="SAM" id="Phobius"/>
    </source>
</evidence>
<dbReference type="STRING" id="1036779.SAMN04515666_10411"/>
<dbReference type="Gene3D" id="2.60.40.1220">
    <property type="match status" value="1"/>
</dbReference>
<feature type="transmembrane region" description="Helical" evidence="9">
    <location>
        <begin position="345"/>
        <end position="366"/>
    </location>
</feature>